<dbReference type="Gene3D" id="3.40.50.2020">
    <property type="match status" value="1"/>
</dbReference>
<reference evidence="1 2" key="2">
    <citation type="journal article" date="2011" name="Stand. Genomic Sci.">
        <title>Complete genome sequence of Ferroglobus placidus AEDII12DO.</title>
        <authorList>
            <person name="Anderson I."/>
            <person name="Risso C."/>
            <person name="Holmes D."/>
            <person name="Lucas S."/>
            <person name="Copeland A."/>
            <person name="Lapidus A."/>
            <person name="Cheng J.F."/>
            <person name="Bruce D."/>
            <person name="Goodwin L."/>
            <person name="Pitluck S."/>
            <person name="Saunders E."/>
            <person name="Brettin T."/>
            <person name="Detter J.C."/>
            <person name="Han C."/>
            <person name="Tapia R."/>
            <person name="Larimer F."/>
            <person name="Land M."/>
            <person name="Hauser L."/>
            <person name="Woyke T."/>
            <person name="Lovley D."/>
            <person name="Kyrpides N."/>
            <person name="Ivanova N."/>
        </authorList>
    </citation>
    <scope>NUCLEOTIDE SEQUENCE [LARGE SCALE GENOMIC DNA]</scope>
    <source>
        <strain evidence="2">DSM 10642 / AEDII12DO</strain>
    </source>
</reference>
<dbReference type="GeneID" id="8779695"/>
<keyword evidence="1" id="KW-0808">Transferase</keyword>
<protein>
    <submittedName>
        <fullName evidence="1">Phosphoribosyltransferase</fullName>
    </submittedName>
</protein>
<dbReference type="GO" id="GO:0016757">
    <property type="term" value="F:glycosyltransferase activity"/>
    <property type="evidence" value="ECO:0007669"/>
    <property type="project" value="UniProtKB-KW"/>
</dbReference>
<dbReference type="SUPFAM" id="SSF53271">
    <property type="entry name" value="PRTase-like"/>
    <property type="match status" value="1"/>
</dbReference>
<evidence type="ECO:0000313" key="1">
    <source>
        <dbReference type="EMBL" id="ADC66288.1"/>
    </source>
</evidence>
<keyword evidence="2" id="KW-1185">Reference proteome</keyword>
<dbReference type="Gene3D" id="3.30.1310.20">
    <property type="entry name" value="PRTase-like"/>
    <property type="match status" value="1"/>
</dbReference>
<name>D3S0P7_FERPA</name>
<dbReference type="CDD" id="cd06223">
    <property type="entry name" value="PRTases_typeI"/>
    <property type="match status" value="1"/>
</dbReference>
<gene>
    <name evidence="1" type="ordered locus">Ferp_2157</name>
</gene>
<dbReference type="eggNOG" id="arCOG00041">
    <property type="taxonomic scope" value="Archaea"/>
</dbReference>
<dbReference type="KEGG" id="fpl:Ferp_2157"/>
<dbReference type="STRING" id="589924.Ferp_2157"/>
<dbReference type="EMBL" id="CP001899">
    <property type="protein sequence ID" value="ADC66288.1"/>
    <property type="molecule type" value="Genomic_DNA"/>
</dbReference>
<dbReference type="InterPro" id="IPR029057">
    <property type="entry name" value="PRTase-like"/>
</dbReference>
<keyword evidence="1" id="KW-0328">Glycosyltransferase</keyword>
<sequence>MFVVHDERYYNKFGVFKDRIDAGEKLADLIVRHFDVDRDKTDVVAIPAGGVPVAWAMAKKMKLRLKVLLVSKILFPWTTEAGFGALSMFGDVELNKRAIRHYKISDDVVEEQIKKTREKIERRLKIIPEKYLLKEGNEIAFLVDDGLASGYTMLVAIKSARRFYDKVYVAVPTASSHAINLISKSCDGIFCVNLRDVYPYAVADAYLEWHDVSEEEMLEFLK</sequence>
<dbReference type="InterPro" id="IPR000836">
    <property type="entry name" value="PRTase_dom"/>
</dbReference>
<organism evidence="1 2">
    <name type="scientific">Ferroglobus placidus (strain DSM 10642 / AEDII12DO)</name>
    <dbReference type="NCBI Taxonomy" id="589924"/>
    <lineage>
        <taxon>Archaea</taxon>
        <taxon>Methanobacteriati</taxon>
        <taxon>Methanobacteriota</taxon>
        <taxon>Archaeoglobi</taxon>
        <taxon>Archaeoglobales</taxon>
        <taxon>Archaeoglobaceae</taxon>
        <taxon>Ferroglobus</taxon>
    </lineage>
</organism>
<proteinExistence type="predicted"/>
<accession>D3S0P7</accession>
<dbReference type="RefSeq" id="WP_012966626.1">
    <property type="nucleotide sequence ID" value="NC_013849.1"/>
</dbReference>
<dbReference type="Proteomes" id="UP000002613">
    <property type="component" value="Chromosome"/>
</dbReference>
<dbReference type="PaxDb" id="589924-Ferp_2157"/>
<dbReference type="OrthoDB" id="56536at2157"/>
<dbReference type="AlphaFoldDB" id="D3S0P7"/>
<reference evidence="2" key="1">
    <citation type="submission" date="2010-02" db="EMBL/GenBank/DDBJ databases">
        <title>Complete sequence of Ferroglobus placidus DSM 10642.</title>
        <authorList>
            <consortium name="US DOE Joint Genome Institute"/>
            <person name="Lucas S."/>
            <person name="Copeland A."/>
            <person name="Lapidus A."/>
            <person name="Cheng J.-F."/>
            <person name="Bruce D."/>
            <person name="Goodwin L."/>
            <person name="Pitluck S."/>
            <person name="Saunders E."/>
            <person name="Brettin T."/>
            <person name="Detter J.C."/>
            <person name="Han C."/>
            <person name="Tapia R."/>
            <person name="Larimer F."/>
            <person name="Land M."/>
            <person name="Hauser L."/>
            <person name="Kyrpides N."/>
            <person name="Ivanova N."/>
            <person name="Holmes D."/>
            <person name="Lovley D."/>
            <person name="Kyrpides N."/>
            <person name="Anderson I.J."/>
            <person name="Woyke T."/>
        </authorList>
    </citation>
    <scope>NUCLEOTIDE SEQUENCE [LARGE SCALE GENOMIC DNA]</scope>
    <source>
        <strain evidence="2">DSM 10642 / AEDII12DO</strain>
    </source>
</reference>
<evidence type="ECO:0000313" key="2">
    <source>
        <dbReference type="Proteomes" id="UP000002613"/>
    </source>
</evidence>
<dbReference type="HOGENOM" id="CLU_083583_0_0_2"/>